<evidence type="ECO:0000313" key="1">
    <source>
        <dbReference type="EMBL" id="OLP61643.1"/>
    </source>
</evidence>
<accession>A0A1Q9B0W6</accession>
<evidence type="ECO:0000313" key="2">
    <source>
        <dbReference type="Proteomes" id="UP000186364"/>
    </source>
</evidence>
<name>A0A1Q9B0W6_9HYPH</name>
<comment type="caution">
    <text evidence="1">The sequence shown here is derived from an EMBL/GenBank/DDBJ whole genome shotgun (WGS) entry which is preliminary data.</text>
</comment>
<dbReference type="Proteomes" id="UP000186364">
    <property type="component" value="Unassembled WGS sequence"/>
</dbReference>
<keyword evidence="2" id="KW-1185">Reference proteome</keyword>
<dbReference type="RefSeq" id="WP_075626306.1">
    <property type="nucleotide sequence ID" value="NZ_FOAM01000005.1"/>
</dbReference>
<gene>
    <name evidence="1" type="ORF">BJF93_08545</name>
</gene>
<dbReference type="EMBL" id="MKIP01000031">
    <property type="protein sequence ID" value="OLP61643.1"/>
    <property type="molecule type" value="Genomic_DNA"/>
</dbReference>
<reference evidence="1 2" key="1">
    <citation type="submission" date="2016-09" db="EMBL/GenBank/DDBJ databases">
        <title>Rhizobium sp. nov., a novel species isolated from the rice rhizosphere.</title>
        <authorList>
            <person name="Zhao J."/>
            <person name="Zhang X."/>
        </authorList>
    </citation>
    <scope>NUCLEOTIDE SEQUENCE [LARGE SCALE GENOMIC DNA]</scope>
    <source>
        <strain evidence="1 2">1.7048</strain>
    </source>
</reference>
<protein>
    <submittedName>
        <fullName evidence="1">Uncharacterized protein</fullName>
    </submittedName>
</protein>
<organism evidence="1 2">
    <name type="scientific">Xaviernesmea oryzae</name>
    <dbReference type="NCBI Taxonomy" id="464029"/>
    <lineage>
        <taxon>Bacteria</taxon>
        <taxon>Pseudomonadati</taxon>
        <taxon>Pseudomonadota</taxon>
        <taxon>Alphaproteobacteria</taxon>
        <taxon>Hyphomicrobiales</taxon>
        <taxon>Rhizobiaceae</taxon>
        <taxon>Rhizobium/Agrobacterium group</taxon>
        <taxon>Xaviernesmea</taxon>
    </lineage>
</organism>
<proteinExistence type="predicted"/>
<dbReference type="AlphaFoldDB" id="A0A1Q9B0W6"/>
<dbReference type="OrthoDB" id="8420948at2"/>
<sequence>MAAVFIAIEGSSDIWVADLEGGTVSKIEDPSGKLAEINTLATGGITVIKGVKLAISVPSSDKVFSGHFEG</sequence>